<dbReference type="Proteomes" id="UP000807353">
    <property type="component" value="Unassembled WGS sequence"/>
</dbReference>
<gene>
    <name evidence="2" type="ORF">BDZ94DRAFT_1273602</name>
</gene>
<feature type="transmembrane region" description="Helical" evidence="1">
    <location>
        <begin position="6"/>
        <end position="25"/>
    </location>
</feature>
<dbReference type="AlphaFoldDB" id="A0A9P6CDR0"/>
<dbReference type="OrthoDB" id="2999621at2759"/>
<sequence>MFGGLPTLIFTLGPIMMFFLKYVVFAARPKELKGSPNKPQISKNALLCTAQSLHDIPSQANIVAFLNLNVPSTGADLDTVEAFLRAAAAMKEVPEYKIRMLKRNKRKHCVRCHEEYSDATNVVNACKIPHAFLEDMTFFGKMASFDERIYTHEALCCEGVELDAINGDDFVNLKELGFCFEGKHTTQEITVECRGGTGYNELNVLECVLDPDTGHCILPGVSKNPILLST</sequence>
<proteinExistence type="predicted"/>
<comment type="caution">
    <text evidence="2">The sequence shown here is derived from an EMBL/GenBank/DDBJ whole genome shotgun (WGS) entry which is preliminary data.</text>
</comment>
<dbReference type="EMBL" id="MU150377">
    <property type="protein sequence ID" value="KAF9457314.1"/>
    <property type="molecule type" value="Genomic_DNA"/>
</dbReference>
<accession>A0A9P6CDR0</accession>
<keyword evidence="3" id="KW-1185">Reference proteome</keyword>
<keyword evidence="1" id="KW-0812">Transmembrane</keyword>
<name>A0A9P6CDR0_9AGAR</name>
<keyword evidence="1" id="KW-1133">Transmembrane helix</keyword>
<evidence type="ECO:0000313" key="2">
    <source>
        <dbReference type="EMBL" id="KAF9457314.1"/>
    </source>
</evidence>
<reference evidence="2" key="1">
    <citation type="submission" date="2020-11" db="EMBL/GenBank/DDBJ databases">
        <authorList>
            <consortium name="DOE Joint Genome Institute"/>
            <person name="Ahrendt S."/>
            <person name="Riley R."/>
            <person name="Andreopoulos W."/>
            <person name="Labutti K."/>
            <person name="Pangilinan J."/>
            <person name="Ruiz-Duenas F.J."/>
            <person name="Barrasa J.M."/>
            <person name="Sanchez-Garcia M."/>
            <person name="Camarero S."/>
            <person name="Miyauchi S."/>
            <person name="Serrano A."/>
            <person name="Linde D."/>
            <person name="Babiker R."/>
            <person name="Drula E."/>
            <person name="Ayuso-Fernandez I."/>
            <person name="Pacheco R."/>
            <person name="Padilla G."/>
            <person name="Ferreira P."/>
            <person name="Barriuso J."/>
            <person name="Kellner H."/>
            <person name="Castanera R."/>
            <person name="Alfaro M."/>
            <person name="Ramirez L."/>
            <person name="Pisabarro A.G."/>
            <person name="Kuo A."/>
            <person name="Tritt A."/>
            <person name="Lipzen A."/>
            <person name="He G."/>
            <person name="Yan M."/>
            <person name="Ng V."/>
            <person name="Cullen D."/>
            <person name="Martin F."/>
            <person name="Rosso M.-N."/>
            <person name="Henrissat B."/>
            <person name="Hibbett D."/>
            <person name="Martinez A.T."/>
            <person name="Grigoriev I.V."/>
        </authorList>
    </citation>
    <scope>NUCLEOTIDE SEQUENCE</scope>
    <source>
        <strain evidence="2">CBS 247.69</strain>
    </source>
</reference>
<evidence type="ECO:0000313" key="3">
    <source>
        <dbReference type="Proteomes" id="UP000807353"/>
    </source>
</evidence>
<keyword evidence="1" id="KW-0472">Membrane</keyword>
<evidence type="ECO:0000256" key="1">
    <source>
        <dbReference type="SAM" id="Phobius"/>
    </source>
</evidence>
<organism evidence="2 3">
    <name type="scientific">Collybia nuda</name>
    <dbReference type="NCBI Taxonomy" id="64659"/>
    <lineage>
        <taxon>Eukaryota</taxon>
        <taxon>Fungi</taxon>
        <taxon>Dikarya</taxon>
        <taxon>Basidiomycota</taxon>
        <taxon>Agaricomycotina</taxon>
        <taxon>Agaricomycetes</taxon>
        <taxon>Agaricomycetidae</taxon>
        <taxon>Agaricales</taxon>
        <taxon>Tricholomatineae</taxon>
        <taxon>Clitocybaceae</taxon>
        <taxon>Collybia</taxon>
    </lineage>
</organism>
<protein>
    <submittedName>
        <fullName evidence="2">Uncharacterized protein</fullName>
    </submittedName>
</protein>